<dbReference type="Proteomes" id="UP000033010">
    <property type="component" value="Segment"/>
</dbReference>
<dbReference type="RefSeq" id="YP_009133580.1">
    <property type="nucleotide sequence ID" value="NC_026924.1"/>
</dbReference>
<reference evidence="1 2" key="1">
    <citation type="submission" date="2013-12" db="EMBL/GenBank/DDBJ databases">
        <title>Ecological redundancy of diverse viral populations within a natural community.</title>
        <authorList>
            <person name="Gregory A.C."/>
            <person name="LaButti K."/>
            <person name="Copeland A."/>
            <person name="Woyke T."/>
            <person name="Sullivan M.B."/>
        </authorList>
    </citation>
    <scope>NUCLEOTIDE SEQUENCE [LARGE SCALE GENOMIC DNA]</scope>
    <source>
        <strain evidence="1">Syn7803US105</strain>
    </source>
</reference>
<evidence type="ECO:0000313" key="1">
    <source>
        <dbReference type="EMBL" id="AIX24364.1"/>
    </source>
</evidence>
<sequence>MNVKELPDGKLEIEWDENDPIESVLNNWTEEDFKNFFDECLRRDSGEFEKESGETGISEATQEDIEDFWYNELLQEDDITKEGC</sequence>
<gene>
    <name evidence="1" type="ORF">Syn7803US105_20</name>
</gene>
<accession>A0A0E3FDE8</accession>
<evidence type="ECO:0000313" key="2">
    <source>
        <dbReference type="Proteomes" id="UP000033010"/>
    </source>
</evidence>
<protein>
    <submittedName>
        <fullName evidence="1">Uncharacterized protein</fullName>
    </submittedName>
</protein>
<organism evidence="1 2">
    <name type="scientific">Synechococcus phage ACG-2014g</name>
    <dbReference type="NCBI Taxonomy" id="1493512"/>
    <lineage>
        <taxon>Viruses</taxon>
        <taxon>Duplodnaviria</taxon>
        <taxon>Heunggongvirae</taxon>
        <taxon>Uroviricota</taxon>
        <taxon>Caudoviricetes</taxon>
        <taxon>Pantevenvirales</taxon>
        <taxon>Kyanoviridae</taxon>
        <taxon>Macariavirus</taxon>
        <taxon>Macariavirus tuscon14g</taxon>
    </lineage>
</organism>
<dbReference type="GeneID" id="24171650"/>
<dbReference type="KEGG" id="vg:24171650"/>
<dbReference type="OrthoDB" id="23771at10239"/>
<dbReference type="EMBL" id="KJ019071">
    <property type="protein sequence ID" value="AIX24364.1"/>
    <property type="molecule type" value="Genomic_DNA"/>
</dbReference>
<keyword evidence="2" id="KW-1185">Reference proteome</keyword>
<name>A0A0E3FDE8_9CAUD</name>
<proteinExistence type="predicted"/>